<dbReference type="InParanoid" id="Q4N4R2"/>
<reference evidence="1 2" key="1">
    <citation type="journal article" date="2005" name="Science">
        <title>Genome sequence of Theileria parva, a bovine pathogen that transforms lymphocytes.</title>
        <authorList>
            <person name="Gardner M.J."/>
            <person name="Bishop R."/>
            <person name="Shah T."/>
            <person name="de Villiers E.P."/>
            <person name="Carlton J.M."/>
            <person name="Hall N."/>
            <person name="Ren Q."/>
            <person name="Paulsen I.T."/>
            <person name="Pain A."/>
            <person name="Berriman M."/>
            <person name="Wilson R.J.M."/>
            <person name="Sato S."/>
            <person name="Ralph S.A."/>
            <person name="Mann D.J."/>
            <person name="Xiong Z."/>
            <person name="Shallom S.J."/>
            <person name="Weidman J."/>
            <person name="Jiang L."/>
            <person name="Lynn J."/>
            <person name="Weaver B."/>
            <person name="Shoaibi A."/>
            <person name="Domingo A.R."/>
            <person name="Wasawo D."/>
            <person name="Crabtree J."/>
            <person name="Wortman J.R."/>
            <person name="Haas B."/>
            <person name="Angiuoli S.V."/>
            <person name="Creasy T.H."/>
            <person name="Lu C."/>
            <person name="Suh B."/>
            <person name="Silva J.C."/>
            <person name="Utterback T.R."/>
            <person name="Feldblyum T.V."/>
            <person name="Pertea M."/>
            <person name="Allen J."/>
            <person name="Nierman W.C."/>
            <person name="Taracha E.L.N."/>
            <person name="Salzberg S.L."/>
            <person name="White O.R."/>
            <person name="Fitzhugh H.A."/>
            <person name="Morzaria S."/>
            <person name="Venter J.C."/>
            <person name="Fraser C.M."/>
            <person name="Nene V."/>
        </authorList>
    </citation>
    <scope>NUCLEOTIDE SEQUENCE [LARGE SCALE GENOMIC DNA]</scope>
    <source>
        <strain evidence="1 2">Muguga</strain>
    </source>
</reference>
<dbReference type="InterPro" id="IPR007480">
    <property type="entry name" value="DUF529"/>
</dbReference>
<proteinExistence type="predicted"/>
<dbReference type="GeneID" id="3501573"/>
<comment type="caution">
    <text evidence="1">The sequence shown here is derived from an EMBL/GenBank/DDBJ whole genome shotgun (WGS) entry which is preliminary data.</text>
</comment>
<dbReference type="AlphaFoldDB" id="Q4N4R2"/>
<dbReference type="EMBL" id="AAGK01000002">
    <property type="protein sequence ID" value="EAN32861.1"/>
    <property type="molecule type" value="Genomic_DNA"/>
</dbReference>
<dbReference type="Pfam" id="PF04385">
    <property type="entry name" value="FAINT"/>
    <property type="match status" value="1"/>
</dbReference>
<dbReference type="RefSeq" id="XP_765144.1">
    <property type="nucleotide sequence ID" value="XM_760051.1"/>
</dbReference>
<protein>
    <submittedName>
        <fullName evidence="1">Uncharacterized protein</fullName>
    </submittedName>
</protein>
<organism evidence="1 2">
    <name type="scientific">Theileria parva</name>
    <name type="common">East coast fever infection agent</name>
    <dbReference type="NCBI Taxonomy" id="5875"/>
    <lineage>
        <taxon>Eukaryota</taxon>
        <taxon>Sar</taxon>
        <taxon>Alveolata</taxon>
        <taxon>Apicomplexa</taxon>
        <taxon>Aconoidasida</taxon>
        <taxon>Piroplasmida</taxon>
        <taxon>Theileriidae</taxon>
        <taxon>Theileria</taxon>
    </lineage>
</organism>
<dbReference type="Proteomes" id="UP000001949">
    <property type="component" value="Unassembled WGS sequence"/>
</dbReference>
<dbReference type="VEuPathDB" id="PiroplasmaDB:TpMuguga_02g00578"/>
<dbReference type="OMA" id="IGQVHIY"/>
<name>Q4N4R2_THEPA</name>
<gene>
    <name evidence="1" type="ordered locus">TP02_0578</name>
</gene>
<sequence>MVNNGFPNPCLKYSHLINPVALEVTCKSSNKYFTYHEKDDGGYYSRNDFFACNKVLIANRVLWQTDNEEDYIGQVHIYTKNNNIHSITLCFLNGDIKHLSKFENNYIAKNKISLTIKTDLENSGVYQKYTININTVGSMKFINYKTNSVYLFKRIYESGELIWNSKSYSESGKFVSVCVLDHEKYMAILLTNYNYLLFHYDNGWKNITAEMLNLSNFMLIFNINSGFKKFKNVKIDYETDLTNLEYSLLFKFEPEFDQILDLSKPKCLTYNLLTNEFFLLLCNGNKIPIDTNKAMIKIPINAVNYHLFPSKSFSEFTFKTASSGISITNSVNSKDSGITSINSVNSTSSGITSINSLNSRDNGITSINSLNSTGSGITSINSVNATDGSDGDKNCVSEDQYLSISGSEDGSEDKSVSYLTNDEVIKALSQVIQY</sequence>
<dbReference type="eggNOG" id="ENOG502QX2J">
    <property type="taxonomic scope" value="Eukaryota"/>
</dbReference>
<evidence type="ECO:0000313" key="1">
    <source>
        <dbReference type="EMBL" id="EAN32861.1"/>
    </source>
</evidence>
<keyword evidence="2" id="KW-1185">Reference proteome</keyword>
<dbReference type="KEGG" id="tpv:TP02_0578"/>
<accession>Q4N4R2</accession>
<evidence type="ECO:0000313" key="2">
    <source>
        <dbReference type="Proteomes" id="UP000001949"/>
    </source>
</evidence>